<proteinExistence type="predicted"/>
<name>D3PWT7_STANL</name>
<dbReference type="STRING" id="446470.Snas_3651"/>
<accession>D3PWT7</accession>
<dbReference type="Gene3D" id="3.40.50.450">
    <property type="match status" value="1"/>
</dbReference>
<reference evidence="1 2" key="1">
    <citation type="journal article" date="2009" name="Stand. Genomic Sci.">
        <title>Complete genome sequence of Stackebrandtia nassauensis type strain (LLR-40K-21).</title>
        <authorList>
            <person name="Munk C."/>
            <person name="Lapidus A."/>
            <person name="Copeland A."/>
            <person name="Jando M."/>
            <person name="Mayilraj S."/>
            <person name="Glavina Del Rio T."/>
            <person name="Nolan M."/>
            <person name="Chen F."/>
            <person name="Lucas S."/>
            <person name="Tice H."/>
            <person name="Cheng J.F."/>
            <person name="Han C."/>
            <person name="Detter J.C."/>
            <person name="Bruce D."/>
            <person name="Goodwin L."/>
            <person name="Chain P."/>
            <person name="Pitluck S."/>
            <person name="Goker M."/>
            <person name="Ovchinikova G."/>
            <person name="Pati A."/>
            <person name="Ivanova N."/>
            <person name="Mavromatis K."/>
            <person name="Chen A."/>
            <person name="Palaniappan K."/>
            <person name="Land M."/>
            <person name="Hauser L."/>
            <person name="Chang Y.J."/>
            <person name="Jeffries C.D."/>
            <person name="Bristow J."/>
            <person name="Eisen J.A."/>
            <person name="Markowitz V."/>
            <person name="Hugenholtz P."/>
            <person name="Kyrpides N.C."/>
            <person name="Klenk H.P."/>
        </authorList>
    </citation>
    <scope>NUCLEOTIDE SEQUENCE [LARGE SCALE GENOMIC DNA]</scope>
    <source>
        <strain evidence="2">DSM 44728 / CIP 108903 / NRRL B-16338 / NBRC 102104 / LLR-40K-21</strain>
    </source>
</reference>
<evidence type="ECO:0000313" key="2">
    <source>
        <dbReference type="Proteomes" id="UP000000844"/>
    </source>
</evidence>
<evidence type="ECO:0008006" key="3">
    <source>
        <dbReference type="Google" id="ProtNLM"/>
    </source>
</evidence>
<dbReference type="EMBL" id="CP001778">
    <property type="protein sequence ID" value="ADD43309.1"/>
    <property type="molecule type" value="Genomic_DNA"/>
</dbReference>
<dbReference type="RefSeq" id="WP_013018880.1">
    <property type="nucleotide sequence ID" value="NC_013947.1"/>
</dbReference>
<dbReference type="InterPro" id="IPR039470">
    <property type="entry name" value="Nuc_deoxyri_tr2"/>
</dbReference>
<dbReference type="AlphaFoldDB" id="D3PWT7"/>
<gene>
    <name evidence="1" type="ordered locus">Snas_3651</name>
</gene>
<sequence>MVVRYVEAPHQADQRGDSFRWPAVFLGGGITGVDDWQASAVGMLEASGVDVTVYNPRRANFDVTDPAAHEQQVRWEYRHLHIADIVMFWFPACDPAVTVQPIALAELYAAMERRHQYRLIGAAPGYPRRRDIALQLRSAQTANHVPNSVVLQSSLRHTVNLVVEVIRSHPYQTPRAEFPG</sequence>
<dbReference type="HOGENOM" id="CLU_145448_0_0_11"/>
<keyword evidence="2" id="KW-1185">Reference proteome</keyword>
<organism evidence="1 2">
    <name type="scientific">Stackebrandtia nassauensis (strain DSM 44728 / CIP 108903 / NRRL B-16338 / NBRC 102104 / LLR-40K-21)</name>
    <dbReference type="NCBI Taxonomy" id="446470"/>
    <lineage>
        <taxon>Bacteria</taxon>
        <taxon>Bacillati</taxon>
        <taxon>Actinomycetota</taxon>
        <taxon>Actinomycetes</taxon>
        <taxon>Glycomycetales</taxon>
        <taxon>Glycomycetaceae</taxon>
        <taxon>Stackebrandtia</taxon>
    </lineage>
</organism>
<dbReference type="KEGG" id="sna:Snas_3651"/>
<evidence type="ECO:0000313" key="1">
    <source>
        <dbReference type="EMBL" id="ADD43309.1"/>
    </source>
</evidence>
<dbReference type="Pfam" id="PF15891">
    <property type="entry name" value="Nuc_deoxyri_tr2"/>
    <property type="match status" value="1"/>
</dbReference>
<dbReference type="eggNOG" id="ENOG50336G7">
    <property type="taxonomic scope" value="Bacteria"/>
</dbReference>
<dbReference type="Proteomes" id="UP000000844">
    <property type="component" value="Chromosome"/>
</dbReference>
<protein>
    <recommendedName>
        <fullName evidence="3">NADPH-dependent FMN reductase-like domain-containing protein</fullName>
    </recommendedName>
</protein>